<dbReference type="PANTHER" id="PTHR30469">
    <property type="entry name" value="MULTIDRUG RESISTANCE PROTEIN MDTA"/>
    <property type="match status" value="1"/>
</dbReference>
<evidence type="ECO:0000256" key="6">
    <source>
        <dbReference type="SAM" id="Phobius"/>
    </source>
</evidence>
<accession>A0A3L7DZF6</accession>
<dbReference type="Gene3D" id="2.40.30.170">
    <property type="match status" value="1"/>
</dbReference>
<evidence type="ECO:0000256" key="4">
    <source>
        <dbReference type="SAM" id="Coils"/>
    </source>
</evidence>
<evidence type="ECO:0000259" key="8">
    <source>
        <dbReference type="Pfam" id="PF25917"/>
    </source>
</evidence>
<evidence type="ECO:0000259" key="10">
    <source>
        <dbReference type="Pfam" id="PF25967"/>
    </source>
</evidence>
<dbReference type="InterPro" id="IPR058792">
    <property type="entry name" value="Beta-barrel_RND_2"/>
</dbReference>
<dbReference type="Gene3D" id="2.40.420.20">
    <property type="match status" value="1"/>
</dbReference>
<feature type="region of interest" description="Disordered" evidence="5">
    <location>
        <begin position="373"/>
        <end position="394"/>
    </location>
</feature>
<gene>
    <name evidence="11" type="ORF">DWB85_12640</name>
</gene>
<comment type="caution">
    <text evidence="11">The sequence shown here is derived from an EMBL/GenBank/DDBJ whole genome shotgun (WGS) entry which is preliminary data.</text>
</comment>
<keyword evidence="3" id="KW-0813">Transport</keyword>
<evidence type="ECO:0000313" key="11">
    <source>
        <dbReference type="EMBL" id="RLQ21371.1"/>
    </source>
</evidence>
<feature type="compositionally biased region" description="Polar residues" evidence="5">
    <location>
        <begin position="379"/>
        <end position="388"/>
    </location>
</feature>
<dbReference type="NCBIfam" id="TIGR01730">
    <property type="entry name" value="RND_mfp"/>
    <property type="match status" value="1"/>
</dbReference>
<dbReference type="InterPro" id="IPR058625">
    <property type="entry name" value="MdtA-like_BSH"/>
</dbReference>
<name>A0A3L7DZF6_9GAMM</name>
<feature type="domain" description="Multidrug resistance protein MdtA-like barrel-sandwich hybrid" evidence="8">
    <location>
        <begin position="94"/>
        <end position="214"/>
    </location>
</feature>
<evidence type="ECO:0000256" key="3">
    <source>
        <dbReference type="ARBA" id="ARBA00022448"/>
    </source>
</evidence>
<protein>
    <submittedName>
        <fullName evidence="11">Efflux RND transporter periplasmic adaptor subunit</fullName>
    </submittedName>
</protein>
<feature type="coiled-coil region" evidence="4">
    <location>
        <begin position="133"/>
        <end position="191"/>
    </location>
</feature>
<proteinExistence type="inferred from homology"/>
<feature type="domain" description="CusB-like beta-barrel" evidence="9">
    <location>
        <begin position="225"/>
        <end position="297"/>
    </location>
</feature>
<reference evidence="11 12" key="1">
    <citation type="submission" date="2018-07" db="EMBL/GenBank/DDBJ databases">
        <title>Halioglobus sp. genome submission.</title>
        <authorList>
            <person name="Ye M.-Q."/>
            <person name="Du Z.-J."/>
        </authorList>
    </citation>
    <scope>NUCLEOTIDE SEQUENCE [LARGE SCALE GENOMIC DNA]</scope>
    <source>
        <strain evidence="11 12">U0301</strain>
    </source>
</reference>
<dbReference type="Pfam" id="PF25967">
    <property type="entry name" value="RND-MFP_C"/>
    <property type="match status" value="1"/>
</dbReference>
<dbReference type="Pfam" id="PF25876">
    <property type="entry name" value="HH_MFP_RND"/>
    <property type="match status" value="1"/>
</dbReference>
<keyword evidence="4" id="KW-0175">Coiled coil</keyword>
<dbReference type="Gene3D" id="1.10.287.470">
    <property type="entry name" value="Helix hairpin bin"/>
    <property type="match status" value="1"/>
</dbReference>
<dbReference type="PANTHER" id="PTHR30469:SF11">
    <property type="entry name" value="BLL4320 PROTEIN"/>
    <property type="match status" value="1"/>
</dbReference>
<dbReference type="InterPro" id="IPR058627">
    <property type="entry name" value="MdtA-like_C"/>
</dbReference>
<feature type="domain" description="Multidrug resistance protein MdtA-like alpha-helical hairpin" evidence="7">
    <location>
        <begin position="130"/>
        <end position="190"/>
    </location>
</feature>
<keyword evidence="12" id="KW-1185">Reference proteome</keyword>
<dbReference type="GO" id="GO:0015562">
    <property type="term" value="F:efflux transmembrane transporter activity"/>
    <property type="evidence" value="ECO:0007669"/>
    <property type="project" value="TreeGrafter"/>
</dbReference>
<dbReference type="Pfam" id="PF25954">
    <property type="entry name" value="Beta-barrel_RND_2"/>
    <property type="match status" value="1"/>
</dbReference>
<dbReference type="AlphaFoldDB" id="A0A3L7DZF6"/>
<dbReference type="InterPro" id="IPR006143">
    <property type="entry name" value="RND_pump_MFP"/>
</dbReference>
<keyword evidence="6" id="KW-0812">Transmembrane</keyword>
<keyword evidence="6" id="KW-1133">Transmembrane helix</keyword>
<feature type="transmembrane region" description="Helical" evidence="6">
    <location>
        <begin position="29"/>
        <end position="49"/>
    </location>
</feature>
<evidence type="ECO:0000256" key="5">
    <source>
        <dbReference type="SAM" id="MobiDB-lite"/>
    </source>
</evidence>
<comment type="similarity">
    <text evidence="2">Belongs to the membrane fusion protein (MFP) (TC 8.A.1) family.</text>
</comment>
<evidence type="ECO:0000256" key="2">
    <source>
        <dbReference type="ARBA" id="ARBA00009477"/>
    </source>
</evidence>
<dbReference type="GO" id="GO:1990281">
    <property type="term" value="C:efflux pump complex"/>
    <property type="evidence" value="ECO:0007669"/>
    <property type="project" value="TreeGrafter"/>
</dbReference>
<dbReference type="FunFam" id="2.40.30.170:FF:000010">
    <property type="entry name" value="Efflux RND transporter periplasmic adaptor subunit"/>
    <property type="match status" value="1"/>
</dbReference>
<evidence type="ECO:0000259" key="9">
    <source>
        <dbReference type="Pfam" id="PF25954"/>
    </source>
</evidence>
<comment type="subcellular location">
    <subcellularLocation>
        <location evidence="1">Cell envelope</location>
    </subcellularLocation>
</comment>
<organism evidence="11 12">
    <name type="scientific">Seongchinamella sediminis</name>
    <dbReference type="NCBI Taxonomy" id="2283635"/>
    <lineage>
        <taxon>Bacteria</taxon>
        <taxon>Pseudomonadati</taxon>
        <taxon>Pseudomonadota</taxon>
        <taxon>Gammaproteobacteria</taxon>
        <taxon>Cellvibrionales</taxon>
        <taxon>Halieaceae</taxon>
        <taxon>Seongchinamella</taxon>
    </lineage>
</organism>
<dbReference type="Proteomes" id="UP000265509">
    <property type="component" value="Unassembled WGS sequence"/>
</dbReference>
<dbReference type="OrthoDB" id="9806939at2"/>
<sequence>MEWSRVFLFLFPSAASARSMNKVLFGKRMWAILLATLLIFGGLLGMQWFGRMKMNESMDNMPVPTAIITASEAGTARWQSAVSSVGTLASIQGAELATEVPGTVQEIFFDNGAEVSKGDIIMTLDSAPDRAELAALEAASELAQIELRRANSLAAQRNISKSELDQRASQVDQARARFEAQKARIEQKTLRAPYSGRLGIRRYNVGDYVQAGDTFIELQSLAKLYVNFTLPEQYSRQVATGMPVQATLQALGGEAFDGVVTAIAPVVDPETRNFALQATLVNRDDLLRPGMFASLNLPLGGEMKRVVVPQTAIAYRPYGNSVYVIKSAGEGLTVSQRFVTLGPVRGDMVAIEKGLQPGERIATSGLLKLDTGTPVEIDNSVQPASSLTPRPDNG</sequence>
<feature type="domain" description="Multidrug resistance protein MdtA-like C-terminal permuted SH3" evidence="10">
    <location>
        <begin position="306"/>
        <end position="366"/>
    </location>
</feature>
<dbReference type="Gene3D" id="2.40.50.100">
    <property type="match status" value="1"/>
</dbReference>
<evidence type="ECO:0000259" key="7">
    <source>
        <dbReference type="Pfam" id="PF25876"/>
    </source>
</evidence>
<dbReference type="EMBL" id="QRAN01000013">
    <property type="protein sequence ID" value="RLQ21371.1"/>
    <property type="molecule type" value="Genomic_DNA"/>
</dbReference>
<evidence type="ECO:0000313" key="12">
    <source>
        <dbReference type="Proteomes" id="UP000265509"/>
    </source>
</evidence>
<dbReference type="Pfam" id="PF25917">
    <property type="entry name" value="BSH_RND"/>
    <property type="match status" value="1"/>
</dbReference>
<dbReference type="SUPFAM" id="SSF111369">
    <property type="entry name" value="HlyD-like secretion proteins"/>
    <property type="match status" value="1"/>
</dbReference>
<dbReference type="InterPro" id="IPR058624">
    <property type="entry name" value="MdtA-like_HH"/>
</dbReference>
<keyword evidence="6" id="KW-0472">Membrane</keyword>
<evidence type="ECO:0000256" key="1">
    <source>
        <dbReference type="ARBA" id="ARBA00004196"/>
    </source>
</evidence>